<evidence type="ECO:0000256" key="1">
    <source>
        <dbReference type="SAM" id="MobiDB-lite"/>
    </source>
</evidence>
<accession>A0A6G7YGR7</accession>
<name>A0A6G7YGR7_9ACTN</name>
<feature type="region of interest" description="Disordered" evidence="1">
    <location>
        <begin position="1"/>
        <end position="61"/>
    </location>
</feature>
<gene>
    <name evidence="2" type="ORF">G7071_10495</name>
</gene>
<evidence type="ECO:0000313" key="2">
    <source>
        <dbReference type="EMBL" id="QIK75807.1"/>
    </source>
</evidence>
<dbReference type="AlphaFoldDB" id="A0A6G7YGR7"/>
<dbReference type="KEGG" id="npi:G7071_10495"/>
<sequence length="61" mass="6066">MSESQQGEVSEVSGMDPADAETPISPGDATSGAPEGESGQPDSGPAGPNAIPDENEEDSHL</sequence>
<proteinExistence type="predicted"/>
<feature type="compositionally biased region" description="Low complexity" evidence="1">
    <location>
        <begin position="1"/>
        <end position="14"/>
    </location>
</feature>
<organism evidence="2 3">
    <name type="scientific">Nocardioides piscis</name>
    <dbReference type="NCBI Taxonomy" id="2714938"/>
    <lineage>
        <taxon>Bacteria</taxon>
        <taxon>Bacillati</taxon>
        <taxon>Actinomycetota</taxon>
        <taxon>Actinomycetes</taxon>
        <taxon>Propionibacteriales</taxon>
        <taxon>Nocardioidaceae</taxon>
        <taxon>Nocardioides</taxon>
    </lineage>
</organism>
<protein>
    <submittedName>
        <fullName evidence="2">Uncharacterized protein</fullName>
    </submittedName>
</protein>
<dbReference type="Proteomes" id="UP000502035">
    <property type="component" value="Chromosome"/>
</dbReference>
<evidence type="ECO:0000313" key="3">
    <source>
        <dbReference type="Proteomes" id="UP000502035"/>
    </source>
</evidence>
<keyword evidence="3" id="KW-1185">Reference proteome</keyword>
<dbReference type="EMBL" id="CP049866">
    <property type="protein sequence ID" value="QIK75807.1"/>
    <property type="molecule type" value="Genomic_DNA"/>
</dbReference>
<reference evidence="2 3" key="1">
    <citation type="submission" date="2020-03" db="EMBL/GenBank/DDBJ databases">
        <title>Nocardioides sp. nov., isolated from fish.</title>
        <authorList>
            <person name="Hyun D.-W."/>
            <person name="Bae J.-W."/>
        </authorList>
    </citation>
    <scope>NUCLEOTIDE SEQUENCE [LARGE SCALE GENOMIC DNA]</scope>
    <source>
        <strain evidence="2 3">HDW12A</strain>
    </source>
</reference>
<dbReference type="RefSeq" id="WP_166318257.1">
    <property type="nucleotide sequence ID" value="NZ_CP049866.1"/>
</dbReference>